<evidence type="ECO:0000313" key="4">
    <source>
        <dbReference type="Proteomes" id="UP000198931"/>
    </source>
</evidence>
<dbReference type="STRING" id="1125876.SAMN05443292_0587"/>
<dbReference type="Proteomes" id="UP000198931">
    <property type="component" value="Unassembled WGS sequence"/>
</dbReference>
<organism evidence="3 4">
    <name type="scientific">Halpernia frigidisoli</name>
    <dbReference type="NCBI Taxonomy" id="1125876"/>
    <lineage>
        <taxon>Bacteria</taxon>
        <taxon>Pseudomonadati</taxon>
        <taxon>Bacteroidota</taxon>
        <taxon>Flavobacteriia</taxon>
        <taxon>Flavobacteriales</taxon>
        <taxon>Weeksellaceae</taxon>
        <taxon>Chryseobacterium group</taxon>
        <taxon>Halpernia</taxon>
    </lineage>
</organism>
<protein>
    <submittedName>
        <fullName evidence="3">Uncharacterized lipoprotein YddW, UPF0748 family</fullName>
    </submittedName>
</protein>
<dbReference type="EMBL" id="FOQT01000001">
    <property type="protein sequence ID" value="SFH88092.1"/>
    <property type="molecule type" value="Genomic_DNA"/>
</dbReference>
<keyword evidence="1" id="KW-0732">Signal</keyword>
<dbReference type="SUPFAM" id="SSF51445">
    <property type="entry name" value="(Trans)glycosidases"/>
    <property type="match status" value="1"/>
</dbReference>
<dbReference type="PANTHER" id="PTHR43405:SF1">
    <property type="entry name" value="GLYCOSYL HYDROLASE DIGH"/>
    <property type="match status" value="1"/>
</dbReference>
<name>A0A1I3DMY5_9FLAO</name>
<dbReference type="InterPro" id="IPR003790">
    <property type="entry name" value="GHL10"/>
</dbReference>
<keyword evidence="3" id="KW-0449">Lipoprotein</keyword>
<evidence type="ECO:0000256" key="1">
    <source>
        <dbReference type="ARBA" id="ARBA00022729"/>
    </source>
</evidence>
<proteinExistence type="predicted"/>
<dbReference type="RefSeq" id="WP_233741898.1">
    <property type="nucleotide sequence ID" value="NZ_FOQT01000001.1"/>
</dbReference>
<dbReference type="InterPro" id="IPR017853">
    <property type="entry name" value="GH"/>
</dbReference>
<accession>A0A1I3DMY5</accession>
<dbReference type="Gene3D" id="3.20.20.80">
    <property type="entry name" value="Glycosidases"/>
    <property type="match status" value="1"/>
</dbReference>
<keyword evidence="4" id="KW-1185">Reference proteome</keyword>
<feature type="domain" description="Glycosyl hydrolase-like 10" evidence="2">
    <location>
        <begin position="70"/>
        <end position="381"/>
    </location>
</feature>
<reference evidence="3 4" key="1">
    <citation type="submission" date="2016-10" db="EMBL/GenBank/DDBJ databases">
        <authorList>
            <person name="de Groot N.N."/>
        </authorList>
    </citation>
    <scope>NUCLEOTIDE SEQUENCE [LARGE SCALE GENOMIC DNA]</scope>
    <source>
        <strain evidence="3 4">DSM 26000</strain>
    </source>
</reference>
<dbReference type="Pfam" id="PF02638">
    <property type="entry name" value="GHL10"/>
    <property type="match status" value="1"/>
</dbReference>
<sequence length="530" mass="61167">MKLNFYFCGMSKQYFRFLIFSLFLLIISCATKKPVVKPVKKVAKVEVKIQPKLPDAVKEAALILPEVPREFRAAWVATVANINWPSRNDLPTDQQKAEAIQLLDLLKDNNFNAVIFQARPSSDALYNSKLEPWSYFLSGETGKAPNPYYDPLEFWIAEAHKRGLELHVWLNPFRAYHTTGGKINSESMVNKMSEDVVRLKNGTYWMDPSSENTQNHVSEVVKDLVARYDIDGIHFDDYFYPYKEYNSGRDFPDTKSWNNYLQTGGNLAKADWRRANVNKFVKRIYDEIKLQKNDVKFGISPFGIWKPGFPAEIEGSSQYDELFADAKLWLNQGWVDYFSPQLYWPTNSQKQNFNSLLNWWKSENTKNRHLWPGLNTVEVKSYDKPTEIVNEINSIRTTLPNSKGEIHYSIAGLSKSSAMTFALKNGPYKEKALVPETSWLKTELLKKPEITIINNQSNILVKWTSTDLKNVREWLLYTKYGENWTVEILTPDVLFKNLEQNKLGKKLNAVALKSVGKLGNESEYDSDIIK</sequence>
<dbReference type="AlphaFoldDB" id="A0A1I3DMY5"/>
<evidence type="ECO:0000259" key="2">
    <source>
        <dbReference type="Pfam" id="PF02638"/>
    </source>
</evidence>
<dbReference type="InterPro" id="IPR052177">
    <property type="entry name" value="Divisome_Glycosyl_Hydrolase"/>
</dbReference>
<dbReference type="PROSITE" id="PS51257">
    <property type="entry name" value="PROKAR_LIPOPROTEIN"/>
    <property type="match status" value="1"/>
</dbReference>
<evidence type="ECO:0000313" key="3">
    <source>
        <dbReference type="EMBL" id="SFH88092.1"/>
    </source>
</evidence>
<dbReference type="PANTHER" id="PTHR43405">
    <property type="entry name" value="GLYCOSYL HYDROLASE DIGH"/>
    <property type="match status" value="1"/>
</dbReference>
<gene>
    <name evidence="3" type="ORF">SAMN05443292_0587</name>
</gene>